<dbReference type="EMBL" id="CP041345">
    <property type="protein sequence ID" value="QKG79232.1"/>
    <property type="molecule type" value="Genomic_DNA"/>
</dbReference>
<keyword evidence="2" id="KW-1003">Cell membrane</keyword>
<feature type="transmembrane region" description="Helical" evidence="6">
    <location>
        <begin position="276"/>
        <end position="307"/>
    </location>
</feature>
<keyword evidence="3 6" id="KW-0812">Transmembrane</keyword>
<feature type="transmembrane region" description="Helical" evidence="6">
    <location>
        <begin position="66"/>
        <end position="85"/>
    </location>
</feature>
<reference evidence="7 8" key="1">
    <citation type="submission" date="2019-07" db="EMBL/GenBank/DDBJ databases">
        <title>Thalassofilum flectens gen. nov., sp. nov., a novel moderate thermophilic anaerobe from a shallow sea hot spring in Kunashir Island (Russia), representing a new family in the order Bacteroidales, and proposal of Thalassofilacea fam. nov.</title>
        <authorList>
            <person name="Kochetkova T.V."/>
            <person name="Podosokorskaya O.A."/>
            <person name="Novikov A."/>
            <person name="Elcheninov A.G."/>
            <person name="Toshchakov S.V."/>
            <person name="Kublanov I.V."/>
        </authorList>
    </citation>
    <scope>NUCLEOTIDE SEQUENCE [LARGE SCALE GENOMIC DNA]</scope>
    <source>
        <strain evidence="7 8">38-H</strain>
    </source>
</reference>
<organism evidence="7 8">
    <name type="scientific">Tenuifilum thalassicum</name>
    <dbReference type="NCBI Taxonomy" id="2590900"/>
    <lineage>
        <taxon>Bacteria</taxon>
        <taxon>Pseudomonadati</taxon>
        <taxon>Bacteroidota</taxon>
        <taxon>Bacteroidia</taxon>
        <taxon>Bacteroidales</taxon>
        <taxon>Tenuifilaceae</taxon>
        <taxon>Tenuifilum</taxon>
    </lineage>
</organism>
<dbReference type="RefSeq" id="WP_173072793.1">
    <property type="nucleotide sequence ID" value="NZ_CP041345.1"/>
</dbReference>
<dbReference type="InterPro" id="IPR017039">
    <property type="entry name" value="Virul_fac_BrkB"/>
</dbReference>
<evidence type="ECO:0000256" key="6">
    <source>
        <dbReference type="SAM" id="Phobius"/>
    </source>
</evidence>
<dbReference type="PANTHER" id="PTHR30213">
    <property type="entry name" value="INNER MEMBRANE PROTEIN YHJD"/>
    <property type="match status" value="1"/>
</dbReference>
<dbReference type="AlphaFoldDB" id="A0A7D3XCQ9"/>
<dbReference type="PANTHER" id="PTHR30213:SF0">
    <property type="entry name" value="UPF0761 MEMBRANE PROTEIN YIHY"/>
    <property type="match status" value="1"/>
</dbReference>
<gene>
    <name evidence="7" type="ORF">FHG85_02790</name>
</gene>
<name>A0A7D3XCQ9_9BACT</name>
<comment type="subcellular location">
    <subcellularLocation>
        <location evidence="1">Cell membrane</location>
        <topology evidence="1">Multi-pass membrane protein</topology>
    </subcellularLocation>
</comment>
<dbReference type="InterPro" id="IPR036388">
    <property type="entry name" value="WH-like_DNA-bd_sf"/>
</dbReference>
<evidence type="ECO:0000256" key="2">
    <source>
        <dbReference type="ARBA" id="ARBA00022475"/>
    </source>
</evidence>
<feature type="transmembrane region" description="Helical" evidence="6">
    <location>
        <begin position="119"/>
        <end position="141"/>
    </location>
</feature>
<proteinExistence type="predicted"/>
<evidence type="ECO:0000313" key="7">
    <source>
        <dbReference type="EMBL" id="QKG79232.1"/>
    </source>
</evidence>
<dbReference type="Gene3D" id="1.10.10.10">
    <property type="entry name" value="Winged helix-like DNA-binding domain superfamily/Winged helix DNA-binding domain"/>
    <property type="match status" value="1"/>
</dbReference>
<dbReference type="KEGG" id="ttz:FHG85_02790"/>
<keyword evidence="4 6" id="KW-1133">Transmembrane helix</keyword>
<evidence type="ECO:0000256" key="4">
    <source>
        <dbReference type="ARBA" id="ARBA00022989"/>
    </source>
</evidence>
<evidence type="ECO:0000256" key="1">
    <source>
        <dbReference type="ARBA" id="ARBA00004651"/>
    </source>
</evidence>
<feature type="transmembrane region" description="Helical" evidence="6">
    <location>
        <begin position="241"/>
        <end position="264"/>
    </location>
</feature>
<dbReference type="Proteomes" id="UP000500961">
    <property type="component" value="Chromosome"/>
</dbReference>
<sequence length="449" mass="51271">MAKKVKKNRIVTWIHKAERFITHDLWSIHLEDLPPRLRWVFKYLRVFMLALKGFTEDRVMVKASALTYYTLMSIVPIFAMAFGIAKGFGLEKYLEEQIKTQFQGQEEVMTRVIDFANSLLARTGGGIIAGIGIVVLFWSVIKVLSSIEHAFNDIWQIEKPRTWLRKFTDYLTLMLIAPVLLISSSSMHIYLATQVTSFAQDYEMISYISPVIFKLLQLLPYVLIWILFSVIFIAIPNTKVSYPSGIIAGVISGSGFVIVQWLYITLQIGVSRYNAIYGSFAALPLFLIWLQTSWQIVLFGAEISFAYQNVDMYEFEKETTHISHRNWISLAVLVLSTIVKRFVQGEKPLTSLELSRGLKLPQRLTRNLLDTMVDCGLLNEVVTSESKNPAYQPARHIDQLTLAFVEDKLETHGFVIEPNTDEMAKVKKVYEGLAAKYSELTSEVLLKNL</sequence>
<dbReference type="GO" id="GO:0005886">
    <property type="term" value="C:plasma membrane"/>
    <property type="evidence" value="ECO:0007669"/>
    <property type="project" value="UniProtKB-SubCell"/>
</dbReference>
<evidence type="ECO:0000256" key="3">
    <source>
        <dbReference type="ARBA" id="ARBA00022692"/>
    </source>
</evidence>
<evidence type="ECO:0000256" key="5">
    <source>
        <dbReference type="ARBA" id="ARBA00023136"/>
    </source>
</evidence>
<dbReference type="NCBIfam" id="TIGR00765">
    <property type="entry name" value="yihY_not_rbn"/>
    <property type="match status" value="1"/>
</dbReference>
<feature type="transmembrane region" description="Helical" evidence="6">
    <location>
        <begin position="170"/>
        <end position="191"/>
    </location>
</feature>
<keyword evidence="8" id="KW-1185">Reference proteome</keyword>
<feature type="transmembrane region" description="Helical" evidence="6">
    <location>
        <begin position="211"/>
        <end position="235"/>
    </location>
</feature>
<accession>A0A7D3XCQ9</accession>
<protein>
    <submittedName>
        <fullName evidence="7">YihY/virulence factor BrkB family protein</fullName>
    </submittedName>
</protein>
<evidence type="ECO:0000313" key="8">
    <source>
        <dbReference type="Proteomes" id="UP000500961"/>
    </source>
</evidence>
<dbReference type="Pfam" id="PF03631">
    <property type="entry name" value="Virul_fac_BrkB"/>
    <property type="match status" value="1"/>
</dbReference>
<keyword evidence="5 6" id="KW-0472">Membrane</keyword>